<evidence type="ECO:0000259" key="2">
    <source>
        <dbReference type="Pfam" id="PF18962"/>
    </source>
</evidence>
<accession>A0A5M8P3F3</accession>
<dbReference type="SUPFAM" id="SSF48208">
    <property type="entry name" value="Six-hairpin glycosidases"/>
    <property type="match status" value="1"/>
</dbReference>
<sequence length="1353" mass="149849">MNAKKTLFIFVLASLTMLQATAQGSIRTQTYYLNEFNGTSVNDDNGAWTTNSTMPGSVSQADGSLIVNLANTADYGTLILTLNTPIDLTEDSKVSLEWKFENVTFTNGGDYPELALGVYLADAGNYENGHSKATNPSLRTTQGQWAIGTYDPLHYNSSGSVDDQPTFVCNKATVKYIKIAYLQNGGSKITSGTLKISKLEIGKRPLINHDRAAQSLLTSNTYVNDFSNIHDGTHQIFCDKYIQPNANGKLDLWMGSGLGADTRMFIDKLARSIDLSNPADRVFVLKGHATNVSPTDARTLGIHFYTKAVNDGLGIYMNMPNAKKLRLKGPVFTVNNNADFEITVDLNNPDNYQDGASGLGANFDWSKIGAWGLYTRPGGNILADAHIYIDEVRIGAERIPLDWALNNYTPQSGALSVTSTPAATNLTQSSIILKNAGTDAAVSITDFTHSGSTLNFSASFESGNAYTLSVNDPIYYLPNPLTFTDDGSQTAVGVSVLSFDDSSLKIKLNRLIDLTGANFTLYNVTGNAPVTISSISQRGEEYTLEADLPSGVNYLLTIVKDGYYFGAPLHLNKSGGTPSGQPIDREALVKRHAVHLDKLTDNELPQIGNGEIGFSIDATGLQTFYGNTMSHWSWHSVPCPPEYYTGFDNPHDALKLKQYNYNGRQLGLRTTSSGQTALYNWIRENPHRFNLGRLRFLLTKSNGSQIAVSDVKDVDQTIDLWKGIVTSRYTIEGVQVNVETCVDPISGALAVRVHSPLIIQERLKVEWAFPYGHHGNSGADWTKAYKHHTTLTVKDKRLEITREMDDTEYYASLAYESAATLSEPAAHTFVLKPDKQSDTFAFTVQYSPEYTNNTSAVDATFTASETGWETFWRSGGAVDLSESSDSRWQELERRIVLSQYLLAINSSGSLPPQESGLFSNTGEWNGKFHLEMHWWHAAHYALWGRFPLLDKSLPYYRDALPKAKELAQSQGFKGARFVKMSGPDNEDAPSGTGPLIIWQQPHPIFYAELEYRLNPSREVLEKWQDVVQETADFMADFAYYDAAKDRYVLGPPMASVPENTDYATTKNPTFELSYWHTGLRWAQIWRQRLGLEREEHWDEVIDKLSKLPEQDGLYLQQEGMSNTYTSMSWEHPSLIGPGGMLPYDGANRATVKRTVAKVWDVWQWDRCWGWDFPMMAMAAARNGRQSMAIDALLHPSAKNGMNRVGLSTGGPYPYFPANGGLLYAIAMMAAGWDGAPDIPAPGFPNDGVSWKVRYEGLDKAPEDFETLETDIRNTPVSGSNITVYPNPAEKTLFVQSDIPVRNLQIFNLQGVCMANVGEVKKEVDVSALPDGLYQVKIETDKEAVTKKILIKNR</sequence>
<dbReference type="NCBIfam" id="TIGR04183">
    <property type="entry name" value="Por_Secre_tail"/>
    <property type="match status" value="1"/>
</dbReference>
<protein>
    <recommendedName>
        <fullName evidence="2">Secretion system C-terminal sorting domain-containing protein</fullName>
    </recommendedName>
</protein>
<dbReference type="Proteomes" id="UP000324575">
    <property type="component" value="Unassembled WGS sequence"/>
</dbReference>
<reference evidence="3 4" key="1">
    <citation type="submission" date="2019-03" db="EMBL/GenBank/DDBJ databases">
        <title>Single cell metagenomics reveals metabolic interactions within the superorganism composed of flagellate Streblomastix strix and complex community of Bacteroidetes bacteria on its surface.</title>
        <authorList>
            <person name="Treitli S.C."/>
            <person name="Kolisko M."/>
            <person name="Husnik F."/>
            <person name="Keeling P."/>
            <person name="Hampl V."/>
        </authorList>
    </citation>
    <scope>NUCLEOTIDE SEQUENCE [LARGE SCALE GENOMIC DNA]</scope>
    <source>
        <strain evidence="3">St1</strain>
    </source>
</reference>
<dbReference type="InterPro" id="IPR008928">
    <property type="entry name" value="6-hairpin_glycosidase_sf"/>
</dbReference>
<dbReference type="InterPro" id="IPR012341">
    <property type="entry name" value="6hp_glycosidase-like_sf"/>
</dbReference>
<keyword evidence="1" id="KW-0732">Signal</keyword>
<feature type="signal peptide" evidence="1">
    <location>
        <begin position="1"/>
        <end position="22"/>
    </location>
</feature>
<dbReference type="InterPro" id="IPR026444">
    <property type="entry name" value="Secre_tail"/>
</dbReference>
<name>A0A5M8P3F3_9BACT</name>
<organism evidence="3 4">
    <name type="scientific">Candidatus Ordinivivax streblomastigis</name>
    <dbReference type="NCBI Taxonomy" id="2540710"/>
    <lineage>
        <taxon>Bacteria</taxon>
        <taxon>Pseudomonadati</taxon>
        <taxon>Bacteroidota</taxon>
        <taxon>Bacteroidia</taxon>
        <taxon>Bacteroidales</taxon>
        <taxon>Candidatus Ordinivivax</taxon>
    </lineage>
</organism>
<evidence type="ECO:0000313" key="3">
    <source>
        <dbReference type="EMBL" id="KAA6303005.1"/>
    </source>
</evidence>
<gene>
    <name evidence="3" type="ORF">EZS26_000900</name>
</gene>
<evidence type="ECO:0000256" key="1">
    <source>
        <dbReference type="SAM" id="SignalP"/>
    </source>
</evidence>
<feature type="chain" id="PRO_5024406198" description="Secretion system C-terminal sorting domain-containing protein" evidence="1">
    <location>
        <begin position="23"/>
        <end position="1353"/>
    </location>
</feature>
<evidence type="ECO:0000313" key="4">
    <source>
        <dbReference type="Proteomes" id="UP000324575"/>
    </source>
</evidence>
<feature type="domain" description="Secretion system C-terminal sorting" evidence="2">
    <location>
        <begin position="1283"/>
        <end position="1350"/>
    </location>
</feature>
<dbReference type="Pfam" id="PF18962">
    <property type="entry name" value="Por_Secre_tail"/>
    <property type="match status" value="1"/>
</dbReference>
<dbReference type="Gene3D" id="1.50.10.10">
    <property type="match status" value="1"/>
</dbReference>
<comment type="caution">
    <text evidence="3">The sequence shown here is derived from an EMBL/GenBank/DDBJ whole genome shotgun (WGS) entry which is preliminary data.</text>
</comment>
<dbReference type="GO" id="GO:0005975">
    <property type="term" value="P:carbohydrate metabolic process"/>
    <property type="evidence" value="ECO:0007669"/>
    <property type="project" value="InterPro"/>
</dbReference>
<proteinExistence type="predicted"/>
<dbReference type="EMBL" id="SNRX01000004">
    <property type="protein sequence ID" value="KAA6303005.1"/>
    <property type="molecule type" value="Genomic_DNA"/>
</dbReference>